<dbReference type="PANTHER" id="PTHR14859:SF15">
    <property type="entry name" value="ENDONUCLEASE_EXONUCLEASE_PHOSPHATASE DOMAIN-CONTAINING PROTEIN"/>
    <property type="match status" value="1"/>
</dbReference>
<organism evidence="2 3">
    <name type="scientific">Sebaldella termitidis (strain ATCC 33386 / NCTC 11300)</name>
    <dbReference type="NCBI Taxonomy" id="526218"/>
    <lineage>
        <taxon>Bacteria</taxon>
        <taxon>Fusobacteriati</taxon>
        <taxon>Fusobacteriota</taxon>
        <taxon>Fusobacteriia</taxon>
        <taxon>Fusobacteriales</taxon>
        <taxon>Leptotrichiaceae</taxon>
        <taxon>Sebaldella</taxon>
    </lineage>
</organism>
<accession>D1ALA4</accession>
<dbReference type="Proteomes" id="UP000000845">
    <property type="component" value="Chromosome"/>
</dbReference>
<dbReference type="PANTHER" id="PTHR14859">
    <property type="entry name" value="CALCOFLUOR WHITE HYPERSENSITIVE PROTEIN PRECURSOR"/>
    <property type="match status" value="1"/>
</dbReference>
<dbReference type="KEGG" id="str:Sterm_2394"/>
<dbReference type="RefSeq" id="WP_012861841.1">
    <property type="nucleotide sequence ID" value="NC_013517.1"/>
</dbReference>
<dbReference type="InterPro" id="IPR005135">
    <property type="entry name" value="Endo/exonuclease/phosphatase"/>
</dbReference>
<dbReference type="InterPro" id="IPR051916">
    <property type="entry name" value="GPI-anchor_lipid_remodeler"/>
</dbReference>
<dbReference type="GO" id="GO:0004519">
    <property type="term" value="F:endonuclease activity"/>
    <property type="evidence" value="ECO:0007669"/>
    <property type="project" value="UniProtKB-KW"/>
</dbReference>
<evidence type="ECO:0000259" key="1">
    <source>
        <dbReference type="Pfam" id="PF03372"/>
    </source>
</evidence>
<feature type="domain" description="Endonuclease/exonuclease/phosphatase" evidence="1">
    <location>
        <begin position="23"/>
        <end position="233"/>
    </location>
</feature>
<keyword evidence="3" id="KW-1185">Reference proteome</keyword>
<dbReference type="Gene3D" id="3.60.10.10">
    <property type="entry name" value="Endonuclease/exonuclease/phosphatase"/>
    <property type="match status" value="1"/>
</dbReference>
<dbReference type="HOGENOM" id="CLU_060500_4_1_0"/>
<name>D1ALA4_SEBTE</name>
<sequence length="243" mass="28780">MKKIITVLFFLTYILEAKNLKIMTYNIYGGRLANGTTIGRNIKKFDPDFISLQEVDYYTKRSNFNDIVKDIAQELNYSYYYFKKSRDYDSGEFGIGFVSRYPIEKIFEYELPSIGAEKRQVIAAQIDEKIFSKKVLIIDTHLDYNPNIKPKEMEALLNITAEFPGDVKFLTGDFNLLPTTEYYQQIIKEWNDTYLFDEPRIDYIFGDKTNNWNLRSSKFIKDEYLDWSTLSDHFPYMINVDIK</sequence>
<dbReference type="EMBL" id="CP001739">
    <property type="protein sequence ID" value="ACZ09247.1"/>
    <property type="molecule type" value="Genomic_DNA"/>
</dbReference>
<protein>
    <submittedName>
        <fullName evidence="2">Endonuclease/exonuclease/phosphatase</fullName>
    </submittedName>
</protein>
<dbReference type="STRING" id="526218.Sterm_2394"/>
<keyword evidence="2" id="KW-0255">Endonuclease</keyword>
<dbReference type="eggNOG" id="COG3568">
    <property type="taxonomic scope" value="Bacteria"/>
</dbReference>
<gene>
    <name evidence="2" type="ordered locus">Sterm_2394</name>
</gene>
<evidence type="ECO:0000313" key="2">
    <source>
        <dbReference type="EMBL" id="ACZ09247.1"/>
    </source>
</evidence>
<reference evidence="3" key="1">
    <citation type="submission" date="2009-09" db="EMBL/GenBank/DDBJ databases">
        <title>The complete chromosome of Sebaldella termitidis ATCC 33386.</title>
        <authorList>
            <consortium name="US DOE Joint Genome Institute (JGI-PGF)"/>
            <person name="Lucas S."/>
            <person name="Copeland A."/>
            <person name="Lapidus A."/>
            <person name="Glavina del Rio T."/>
            <person name="Dalin E."/>
            <person name="Tice H."/>
            <person name="Bruce D."/>
            <person name="Goodwin L."/>
            <person name="Pitluck S."/>
            <person name="Kyrpides N."/>
            <person name="Mavromatis K."/>
            <person name="Ivanova N."/>
            <person name="Mikhailova N."/>
            <person name="Sims D."/>
            <person name="Meincke L."/>
            <person name="Brettin T."/>
            <person name="Detter J.C."/>
            <person name="Han C."/>
            <person name="Larimer F."/>
            <person name="Land M."/>
            <person name="Hauser L."/>
            <person name="Markowitz V."/>
            <person name="Cheng J.F."/>
            <person name="Hugenholtz P."/>
            <person name="Woyke T."/>
            <person name="Wu D."/>
            <person name="Eisen J.A."/>
        </authorList>
    </citation>
    <scope>NUCLEOTIDE SEQUENCE [LARGE SCALE GENOMIC DNA]</scope>
    <source>
        <strain evidence="3">ATCC 33386 / NCTC 11300</strain>
    </source>
</reference>
<dbReference type="AlphaFoldDB" id="D1ALA4"/>
<dbReference type="GO" id="GO:0016020">
    <property type="term" value="C:membrane"/>
    <property type="evidence" value="ECO:0007669"/>
    <property type="project" value="GOC"/>
</dbReference>
<reference evidence="2 3" key="2">
    <citation type="journal article" date="2010" name="Stand. Genomic Sci.">
        <title>Complete genome sequence of Sebaldella termitidis type strain (NCTC 11300).</title>
        <authorList>
            <person name="Harmon-Smith M."/>
            <person name="Celia L."/>
            <person name="Chertkov O."/>
            <person name="Lapidus A."/>
            <person name="Copeland A."/>
            <person name="Glavina Del Rio T."/>
            <person name="Nolan M."/>
            <person name="Lucas S."/>
            <person name="Tice H."/>
            <person name="Cheng J.F."/>
            <person name="Han C."/>
            <person name="Detter J.C."/>
            <person name="Bruce D."/>
            <person name="Goodwin L."/>
            <person name="Pitluck S."/>
            <person name="Pati A."/>
            <person name="Liolios K."/>
            <person name="Ivanova N."/>
            <person name="Mavromatis K."/>
            <person name="Mikhailova N."/>
            <person name="Chen A."/>
            <person name="Palaniappan K."/>
            <person name="Land M."/>
            <person name="Hauser L."/>
            <person name="Chang Y.J."/>
            <person name="Jeffries C.D."/>
            <person name="Brettin T."/>
            <person name="Goker M."/>
            <person name="Beck B."/>
            <person name="Bristow J."/>
            <person name="Eisen J.A."/>
            <person name="Markowitz V."/>
            <person name="Hugenholtz P."/>
            <person name="Kyrpides N.C."/>
            <person name="Klenk H.P."/>
            <person name="Chen F."/>
        </authorList>
    </citation>
    <scope>NUCLEOTIDE SEQUENCE [LARGE SCALE GENOMIC DNA]</scope>
    <source>
        <strain evidence="3">ATCC 33386 / NCTC 11300</strain>
    </source>
</reference>
<dbReference type="InterPro" id="IPR036691">
    <property type="entry name" value="Endo/exonu/phosph_ase_sf"/>
</dbReference>
<dbReference type="GO" id="GO:0006506">
    <property type="term" value="P:GPI anchor biosynthetic process"/>
    <property type="evidence" value="ECO:0007669"/>
    <property type="project" value="TreeGrafter"/>
</dbReference>
<evidence type="ECO:0000313" key="3">
    <source>
        <dbReference type="Proteomes" id="UP000000845"/>
    </source>
</evidence>
<dbReference type="Pfam" id="PF03372">
    <property type="entry name" value="Exo_endo_phos"/>
    <property type="match status" value="1"/>
</dbReference>
<dbReference type="SUPFAM" id="SSF56219">
    <property type="entry name" value="DNase I-like"/>
    <property type="match status" value="1"/>
</dbReference>
<keyword evidence="2" id="KW-0540">Nuclease</keyword>
<proteinExistence type="predicted"/>
<keyword evidence="2" id="KW-0378">Hydrolase</keyword>